<evidence type="ECO:0000313" key="1">
    <source>
        <dbReference type="EMBL" id="ASM56138.1"/>
    </source>
</evidence>
<dbReference type="KEGG" id="png:PNIG_b0574"/>
<proteinExistence type="predicted"/>
<evidence type="ECO:0000313" key="2">
    <source>
        <dbReference type="Proteomes" id="UP000198329"/>
    </source>
</evidence>
<keyword evidence="2" id="KW-1185">Reference proteome</keyword>
<sequence>MITVLSILFEIIYILFLSKNNPHLPHYKTTRKLLFLNNIN</sequence>
<name>A0AAC9UM23_9GAMM</name>
<accession>A0AAC9UM23</accession>
<dbReference type="AlphaFoldDB" id="A0AAC9UM23"/>
<reference evidence="1 2" key="1">
    <citation type="submission" date="2015-03" db="EMBL/GenBank/DDBJ databases">
        <authorList>
            <person name="Xie B.-B."/>
            <person name="Rong J.-C."/>
            <person name="Qin Q.-L."/>
            <person name="Zhang Y.-Z."/>
        </authorList>
    </citation>
    <scope>NUCLEOTIDE SEQUENCE [LARGE SCALE GENOMIC DNA]</scope>
    <source>
        <strain evidence="1 2">KMM 661</strain>
    </source>
</reference>
<organism evidence="1 2">
    <name type="scientific">Pseudoalteromonas nigrifaciens</name>
    <dbReference type="NCBI Taxonomy" id="28109"/>
    <lineage>
        <taxon>Bacteria</taxon>
        <taxon>Pseudomonadati</taxon>
        <taxon>Pseudomonadota</taxon>
        <taxon>Gammaproteobacteria</taxon>
        <taxon>Alteromonadales</taxon>
        <taxon>Pseudoalteromonadaceae</taxon>
        <taxon>Pseudoalteromonas</taxon>
    </lineage>
</organism>
<protein>
    <submittedName>
        <fullName evidence="1">Uncharacterized protein</fullName>
    </submittedName>
</protein>
<dbReference type="Proteomes" id="UP000198329">
    <property type="component" value="Chromosome II"/>
</dbReference>
<dbReference type="EMBL" id="CP011037">
    <property type="protein sequence ID" value="ASM56138.1"/>
    <property type="molecule type" value="Genomic_DNA"/>
</dbReference>
<gene>
    <name evidence="1" type="ORF">PNIG_b0574</name>
</gene>